<dbReference type="Proteomes" id="UP000256345">
    <property type="component" value="Unassembled WGS sequence"/>
</dbReference>
<dbReference type="AlphaFoldDB" id="A0AAC8TGJ2"/>
<feature type="region of interest" description="Disordered" evidence="1">
    <location>
        <begin position="20"/>
        <end position="53"/>
    </location>
</feature>
<dbReference type="KEGG" id="age:AA314_06501"/>
<dbReference type="Proteomes" id="UP000035579">
    <property type="component" value="Chromosome"/>
</dbReference>
<evidence type="ECO:0000256" key="1">
    <source>
        <dbReference type="SAM" id="MobiDB-lite"/>
    </source>
</evidence>
<reference evidence="3 5" key="2">
    <citation type="submission" date="2018-08" db="EMBL/GenBank/DDBJ databases">
        <title>Genomic Encyclopedia of Archaeal and Bacterial Type Strains, Phase II (KMG-II): from individual species to whole genera.</title>
        <authorList>
            <person name="Goeker M."/>
        </authorList>
    </citation>
    <scope>NUCLEOTIDE SEQUENCE [LARGE SCALE GENOMIC DNA]</scope>
    <source>
        <strain evidence="3 5">DSM 2261</strain>
    </source>
</reference>
<dbReference type="EMBL" id="CP011509">
    <property type="protein sequence ID" value="AKJ04875.1"/>
    <property type="molecule type" value="Genomic_DNA"/>
</dbReference>
<evidence type="ECO:0000313" key="2">
    <source>
        <dbReference type="EMBL" id="AKJ04875.1"/>
    </source>
</evidence>
<protein>
    <submittedName>
        <fullName evidence="3">Mersacidin/lichenicidin family type 2 lantibiotic</fullName>
    </submittedName>
</protein>
<evidence type="ECO:0000313" key="5">
    <source>
        <dbReference type="Proteomes" id="UP000256345"/>
    </source>
</evidence>
<evidence type="ECO:0000313" key="3">
    <source>
        <dbReference type="EMBL" id="REG37084.1"/>
    </source>
</evidence>
<keyword evidence="5" id="KW-1185">Reference proteome</keyword>
<sequence length="84" mass="9219">MKKEMIVRAWKDPSYRASLSEEERASLPESPSGRAMTELDDGELLGISGGKRSPDYSIDTFRCPAPTFFDCQVTINSCGIVACV</sequence>
<proteinExistence type="predicted"/>
<reference evidence="2 4" key="1">
    <citation type="submission" date="2015-05" db="EMBL/GenBank/DDBJ databases">
        <title>Genome assembly of Archangium gephyra DSM 2261.</title>
        <authorList>
            <person name="Sharma G."/>
            <person name="Subramanian S."/>
        </authorList>
    </citation>
    <scope>NUCLEOTIDE SEQUENCE [LARGE SCALE GENOMIC DNA]</scope>
    <source>
        <strain evidence="2 4">DSM 2261</strain>
    </source>
</reference>
<gene>
    <name evidence="2" type="ORF">AA314_06501</name>
    <name evidence="3" type="ORF">ATI61_10160</name>
</gene>
<dbReference type="EMBL" id="QUMU01000001">
    <property type="protein sequence ID" value="REG37084.1"/>
    <property type="molecule type" value="Genomic_DNA"/>
</dbReference>
<dbReference type="NCBIfam" id="TIGR03898">
    <property type="entry name" value="lanti_MRSA_kill"/>
    <property type="match status" value="1"/>
</dbReference>
<organism evidence="2 4">
    <name type="scientific">Archangium gephyra</name>
    <dbReference type="NCBI Taxonomy" id="48"/>
    <lineage>
        <taxon>Bacteria</taxon>
        <taxon>Pseudomonadati</taxon>
        <taxon>Myxococcota</taxon>
        <taxon>Myxococcia</taxon>
        <taxon>Myxococcales</taxon>
        <taxon>Cystobacterineae</taxon>
        <taxon>Archangiaceae</taxon>
        <taxon>Archangium</taxon>
    </lineage>
</organism>
<dbReference type="GO" id="GO:0042742">
    <property type="term" value="P:defense response to bacterium"/>
    <property type="evidence" value="ECO:0007669"/>
    <property type="project" value="InterPro"/>
</dbReference>
<dbReference type="InterPro" id="IPR027635">
    <property type="entry name" value="Lantibiotic2_lead_pep_dom"/>
</dbReference>
<evidence type="ECO:0000313" key="4">
    <source>
        <dbReference type="Proteomes" id="UP000035579"/>
    </source>
</evidence>
<accession>A0AAC8TGJ2</accession>
<name>A0AAC8TGJ2_9BACT</name>